<keyword evidence="3" id="KW-1185">Reference proteome</keyword>
<dbReference type="SUPFAM" id="SSF69304">
    <property type="entry name" value="Tricorn protease N-terminal domain"/>
    <property type="match status" value="1"/>
</dbReference>
<dbReference type="Proteomes" id="UP000298173">
    <property type="component" value="Unassembled WGS sequence"/>
</dbReference>
<dbReference type="Pfam" id="PF25976">
    <property type="entry name" value="LpqB_N"/>
    <property type="match status" value="1"/>
</dbReference>
<dbReference type="InterPro" id="IPR019606">
    <property type="entry name" value="GerMN"/>
</dbReference>
<evidence type="ECO:0000313" key="3">
    <source>
        <dbReference type="Proteomes" id="UP000298173"/>
    </source>
</evidence>
<sequence length="578" mass="60187">MCPDRAESDMTDHRSSLKRFRRVVPALLVAVSLAVGLGGCTGIPRDGVVHAGNDIAPDDNPAPVFLPALPQKDASTESILRGFIDASSSPENNYDIARQFLAPAFQSSWDATAGVTVDNGSGRTLTVVDDGTTLVAVTPVAEVDQTGEYREVDASPVPLRYEFQQIGGQWRISSAPNGTVIDENTFNEVFSSQPVYFYDPGFRFLVPDLRWFPRGASAPTKLVNAVLNGPSAWLTGAVATAFPEGAKLTADAVQVVGRQAMVDLNSEALNADRQTLQRMKAQLAASLPSGLTVEITIDQNSQAIDDVETGAPLVDPRVDARALVLRGGEFGFLAATGQNVTPLDGLSAAIAQLAPTAVTLASGQGSAAVLTSDGVYVVRGGDEPELLDSRAGLLAPSMDNDRFVWSVPSNDPTALVVYSPAGEATVLPTPWPEATSITSLKISRDGARLIALLGTGSETRFVVASIIRTGASPTGIGAPVLLASGGGVGLDATWIDELTVASLSTLPSGDARITLQQIGGVSSVLESAASSRFIVGSNSVRDLRVLTASGSLEVQRGAGWQARIDDVALLATQQGLGS</sequence>
<evidence type="ECO:0000313" key="2">
    <source>
        <dbReference type="EMBL" id="TFB71414.1"/>
    </source>
</evidence>
<dbReference type="Pfam" id="PF10646">
    <property type="entry name" value="Germane"/>
    <property type="match status" value="1"/>
</dbReference>
<protein>
    <recommendedName>
        <fullName evidence="1">GerMN domain-containing protein</fullName>
    </recommendedName>
</protein>
<accession>A0A4R8UU80</accession>
<feature type="domain" description="GerMN" evidence="1">
    <location>
        <begin position="219"/>
        <end position="306"/>
    </location>
</feature>
<name>A0A4R8UU80_9MICO</name>
<dbReference type="OrthoDB" id="3226781at2"/>
<comment type="caution">
    <text evidence="2">The sequence shown here is derived from an EMBL/GenBank/DDBJ whole genome shotgun (WGS) entry which is preliminary data.</text>
</comment>
<dbReference type="InterPro" id="IPR018910">
    <property type="entry name" value="LpqB_C"/>
</dbReference>
<gene>
    <name evidence="2" type="ORF">E3O06_13880</name>
</gene>
<evidence type="ECO:0000259" key="1">
    <source>
        <dbReference type="SMART" id="SM00909"/>
    </source>
</evidence>
<reference evidence="2 3" key="1">
    <citation type="submission" date="2019-03" db="EMBL/GenBank/DDBJ databases">
        <title>Genomics of glacier-inhabiting Cryobacterium strains.</title>
        <authorList>
            <person name="Liu Q."/>
            <person name="Xin Y.-H."/>
        </authorList>
    </citation>
    <scope>NUCLEOTIDE SEQUENCE [LARGE SCALE GENOMIC DNA]</scope>
    <source>
        <strain evidence="2 3">HLT2-23</strain>
    </source>
</reference>
<dbReference type="InterPro" id="IPR059026">
    <property type="entry name" value="LpqB_N"/>
</dbReference>
<dbReference type="AlphaFoldDB" id="A0A4R8UU80"/>
<organism evidence="2 3">
    <name type="scientific">Cryobacterium glaciale</name>
    <dbReference type="NCBI Taxonomy" id="1259145"/>
    <lineage>
        <taxon>Bacteria</taxon>
        <taxon>Bacillati</taxon>
        <taxon>Actinomycetota</taxon>
        <taxon>Actinomycetes</taxon>
        <taxon>Micrococcales</taxon>
        <taxon>Microbacteriaceae</taxon>
        <taxon>Cryobacterium</taxon>
    </lineage>
</organism>
<dbReference type="EMBL" id="SOEY01000028">
    <property type="protein sequence ID" value="TFB71414.1"/>
    <property type="molecule type" value="Genomic_DNA"/>
</dbReference>
<dbReference type="SMART" id="SM00909">
    <property type="entry name" value="Germane"/>
    <property type="match status" value="1"/>
</dbReference>
<proteinExistence type="predicted"/>
<dbReference type="Pfam" id="PF10647">
    <property type="entry name" value="Gmad1"/>
    <property type="match status" value="1"/>
</dbReference>